<name>A0A849BQF5_9NOCA</name>
<evidence type="ECO:0000259" key="1">
    <source>
        <dbReference type="Pfam" id="PF19054"/>
    </source>
</evidence>
<comment type="caution">
    <text evidence="2">The sequence shown here is derived from an EMBL/GenBank/DDBJ whole genome shotgun (WGS) entry which is preliminary data.</text>
</comment>
<dbReference type="AlphaFoldDB" id="A0A849BQF5"/>
<protein>
    <recommendedName>
        <fullName evidence="1">DUF5753 domain-containing protein</fullName>
    </recommendedName>
</protein>
<dbReference type="EMBL" id="JABELX010000001">
    <property type="protein sequence ID" value="NNH68823.1"/>
    <property type="molecule type" value="Genomic_DNA"/>
</dbReference>
<evidence type="ECO:0000313" key="3">
    <source>
        <dbReference type="Proteomes" id="UP000586827"/>
    </source>
</evidence>
<reference evidence="2 3" key="1">
    <citation type="submission" date="2020-05" db="EMBL/GenBank/DDBJ databases">
        <title>MicrobeNet Type strains.</title>
        <authorList>
            <person name="Nicholson A.C."/>
        </authorList>
    </citation>
    <scope>NUCLEOTIDE SEQUENCE [LARGE SCALE GENOMIC DNA]</scope>
    <source>
        <strain evidence="2 3">JCM 3224</strain>
    </source>
</reference>
<dbReference type="RefSeq" id="WP_157553358.1">
    <property type="nucleotide sequence ID" value="NZ_JABELX010000001.1"/>
</dbReference>
<evidence type="ECO:0000313" key="2">
    <source>
        <dbReference type="EMBL" id="NNH68823.1"/>
    </source>
</evidence>
<keyword evidence="3" id="KW-1185">Reference proteome</keyword>
<dbReference type="Proteomes" id="UP000586827">
    <property type="component" value="Unassembled WGS sequence"/>
</dbReference>
<sequence>MLVFLAEKGHVAAQCSIGILGVDPPGKGVLAVDGVHIGYPNQLSRDTAAEEMCFTRYEHRLGIRTADTVDQSGDPVLGPVTEHNGFGVAIAESGGETSDVGVGPGRGARAMSLPRVVLGIVPTQSDYLVPQSNFCMFDRKKVLVETITAELTITQPRELALYEKTFRTLADQAAIGKAARGLVRKSIEARCEKSEKHDA</sequence>
<organism evidence="2 3">
    <name type="scientific">Nocardia uniformis</name>
    <dbReference type="NCBI Taxonomy" id="53432"/>
    <lineage>
        <taxon>Bacteria</taxon>
        <taxon>Bacillati</taxon>
        <taxon>Actinomycetota</taxon>
        <taxon>Actinomycetes</taxon>
        <taxon>Mycobacteriales</taxon>
        <taxon>Nocardiaceae</taxon>
        <taxon>Nocardia</taxon>
    </lineage>
</organism>
<gene>
    <name evidence="2" type="ORF">HLB23_02855</name>
</gene>
<feature type="domain" description="DUF5753" evidence="1">
    <location>
        <begin position="110"/>
        <end position="184"/>
    </location>
</feature>
<dbReference type="InterPro" id="IPR043917">
    <property type="entry name" value="DUF5753"/>
</dbReference>
<dbReference type="Pfam" id="PF19054">
    <property type="entry name" value="DUF5753"/>
    <property type="match status" value="1"/>
</dbReference>
<proteinExistence type="predicted"/>
<accession>A0A849BQF5</accession>